<accession>A0ABD5MR84</accession>
<dbReference type="InterPro" id="IPR011006">
    <property type="entry name" value="CheY-like_superfamily"/>
</dbReference>
<feature type="domain" description="Response regulatory" evidence="3">
    <location>
        <begin position="29"/>
        <end position="140"/>
    </location>
</feature>
<gene>
    <name evidence="4" type="ORF">ACFFOL_17035</name>
</gene>
<evidence type="ECO:0000259" key="3">
    <source>
        <dbReference type="PROSITE" id="PS50110"/>
    </source>
</evidence>
<evidence type="ECO:0000256" key="1">
    <source>
        <dbReference type="PROSITE-ProRule" id="PRU00169"/>
    </source>
</evidence>
<dbReference type="RefSeq" id="WP_222921666.1">
    <property type="nucleotide sequence ID" value="NZ_CP082286.1"/>
</dbReference>
<evidence type="ECO:0000313" key="5">
    <source>
        <dbReference type="Proteomes" id="UP001589595"/>
    </source>
</evidence>
<proteinExistence type="predicted"/>
<feature type="region of interest" description="Disordered" evidence="2">
    <location>
        <begin position="1"/>
        <end position="24"/>
    </location>
</feature>
<dbReference type="PROSITE" id="PS50110">
    <property type="entry name" value="RESPONSE_REGULATORY"/>
    <property type="match status" value="1"/>
</dbReference>
<dbReference type="SUPFAM" id="SSF52172">
    <property type="entry name" value="CheY-like"/>
    <property type="match status" value="1"/>
</dbReference>
<dbReference type="Gene3D" id="3.40.50.2300">
    <property type="match status" value="1"/>
</dbReference>
<evidence type="ECO:0000256" key="2">
    <source>
        <dbReference type="SAM" id="MobiDB-lite"/>
    </source>
</evidence>
<keyword evidence="1" id="KW-0597">Phosphoprotein</keyword>
<dbReference type="EMBL" id="JBHMAJ010000010">
    <property type="protein sequence ID" value="MFB9825873.1"/>
    <property type="molecule type" value="Genomic_DNA"/>
</dbReference>
<sequence>MSTDDSIRTGTADRGAESRGDDGTAESLRVVHVESDAEFAALTDAYLRRCFPGIELVHADGVADAVAAVRSGVDCVVTDHRPPLTDAAEVATGVRRVDAGVPVVALSGALDDPDRAAGVDGAISKRRGLDALDALVERVSHAAATDGSEPSGLP</sequence>
<feature type="modified residue" description="4-aspartylphosphate" evidence="1">
    <location>
        <position position="79"/>
    </location>
</feature>
<reference evidence="4" key="1">
    <citation type="submission" date="2024-09" db="EMBL/GenBank/DDBJ databases">
        <authorList>
            <person name="Sun Q."/>
        </authorList>
    </citation>
    <scope>NUCLEOTIDE SEQUENCE [LARGE SCALE GENOMIC DNA]</scope>
    <source>
        <strain evidence="4">JCM 31273</strain>
    </source>
</reference>
<name>A0ABD5MR84_9EURY</name>
<evidence type="ECO:0000313" key="4">
    <source>
        <dbReference type="EMBL" id="MFB9825873.1"/>
    </source>
</evidence>
<comment type="caution">
    <text evidence="4">The sequence shown here is derived from an EMBL/GenBank/DDBJ whole genome shotgun (WGS) entry which is preliminary data.</text>
</comment>
<dbReference type="InterPro" id="IPR001789">
    <property type="entry name" value="Sig_transdc_resp-reg_receiver"/>
</dbReference>
<keyword evidence="5" id="KW-1185">Reference proteome</keyword>
<dbReference type="Proteomes" id="UP001589595">
    <property type="component" value="Unassembled WGS sequence"/>
</dbReference>
<protein>
    <submittedName>
        <fullName evidence="4">Response regulator</fullName>
    </submittedName>
</protein>
<dbReference type="GeneID" id="67211858"/>
<dbReference type="AlphaFoldDB" id="A0ABD5MR84"/>
<organism evidence="4 5">
    <name type="scientific">Halobaculum roseum</name>
    <dbReference type="NCBI Taxonomy" id="2175149"/>
    <lineage>
        <taxon>Archaea</taxon>
        <taxon>Methanobacteriati</taxon>
        <taxon>Methanobacteriota</taxon>
        <taxon>Stenosarchaea group</taxon>
        <taxon>Halobacteria</taxon>
        <taxon>Halobacteriales</taxon>
        <taxon>Haloferacaceae</taxon>
        <taxon>Halobaculum</taxon>
    </lineage>
</organism>